<keyword evidence="4" id="KW-1185">Reference proteome</keyword>
<evidence type="ECO:0000256" key="2">
    <source>
        <dbReference type="SAM" id="Phobius"/>
    </source>
</evidence>
<evidence type="ECO:0000313" key="3">
    <source>
        <dbReference type="EMBL" id="KAK7574435.1"/>
    </source>
</evidence>
<keyword evidence="2" id="KW-1133">Transmembrane helix</keyword>
<keyword evidence="2" id="KW-0812">Transmembrane</keyword>
<dbReference type="EMBL" id="JBBCAQ010000037">
    <property type="protein sequence ID" value="KAK7574435.1"/>
    <property type="molecule type" value="Genomic_DNA"/>
</dbReference>
<accession>A0AAN9XZQ5</accession>
<keyword evidence="2" id="KW-0472">Membrane</keyword>
<reference evidence="3 4" key="1">
    <citation type="submission" date="2024-03" db="EMBL/GenBank/DDBJ databases">
        <title>Adaptation during the transition from Ophiocordyceps entomopathogen to insect associate is accompanied by gene loss and intensified selection.</title>
        <authorList>
            <person name="Ward C.M."/>
            <person name="Onetto C.A."/>
            <person name="Borneman A.R."/>
        </authorList>
    </citation>
    <scope>NUCLEOTIDE SEQUENCE [LARGE SCALE GENOMIC DNA]</scope>
    <source>
        <strain evidence="3">AWRI1</strain>
        <tissue evidence="3">Single Adult Female</tissue>
    </source>
</reference>
<sequence length="322" mass="35744">MDSSKDESKIRRKEKPCATYDKNYALLFLRNELNVILVCCAVSWAICITMFAGYMMQILRGISARANDERIDRRMRLLIRREAALGIFQRGNGCQPQATSRQSSFQRPVQPRPSSSIPIPLCSSISQYPAPPTVQIQSPIESPDTESSVASVFTPGPTVGPENADTTHGQMSETQLSTFSSPLGQPAEGGEKVEAKVTATLDSTTRICSSCGRFQSLRSLRERISSSDDPTKVLVTSQKTPQDDQTPDCPEFCQNCGAEFLPLARFPTRFYAVNPANAFSIFVQMSFNFRPDISFFVQMSQFSSSCLIFRADVSIFVQMSQF</sequence>
<proteinExistence type="predicted"/>
<evidence type="ECO:0000256" key="1">
    <source>
        <dbReference type="SAM" id="MobiDB-lite"/>
    </source>
</evidence>
<feature type="compositionally biased region" description="Low complexity" evidence="1">
    <location>
        <begin position="100"/>
        <end position="117"/>
    </location>
</feature>
<feature type="compositionally biased region" description="Polar residues" evidence="1">
    <location>
        <begin position="164"/>
        <end position="183"/>
    </location>
</feature>
<feature type="region of interest" description="Disordered" evidence="1">
    <location>
        <begin position="134"/>
        <end position="189"/>
    </location>
</feature>
<comment type="caution">
    <text evidence="3">The sequence shown here is derived from an EMBL/GenBank/DDBJ whole genome shotgun (WGS) entry which is preliminary data.</text>
</comment>
<evidence type="ECO:0000313" key="4">
    <source>
        <dbReference type="Proteomes" id="UP001367676"/>
    </source>
</evidence>
<feature type="compositionally biased region" description="Polar residues" evidence="1">
    <location>
        <begin position="134"/>
        <end position="151"/>
    </location>
</feature>
<feature type="region of interest" description="Disordered" evidence="1">
    <location>
        <begin position="91"/>
        <end position="117"/>
    </location>
</feature>
<protein>
    <submittedName>
        <fullName evidence="3">Uncharacterized protein</fullName>
    </submittedName>
</protein>
<dbReference type="Proteomes" id="UP001367676">
    <property type="component" value="Unassembled WGS sequence"/>
</dbReference>
<name>A0AAN9XZQ5_9HEMI</name>
<dbReference type="AlphaFoldDB" id="A0AAN9XZQ5"/>
<feature type="transmembrane region" description="Helical" evidence="2">
    <location>
        <begin position="33"/>
        <end position="55"/>
    </location>
</feature>
<organism evidence="3 4">
    <name type="scientific">Parthenolecanium corni</name>
    <dbReference type="NCBI Taxonomy" id="536013"/>
    <lineage>
        <taxon>Eukaryota</taxon>
        <taxon>Metazoa</taxon>
        <taxon>Ecdysozoa</taxon>
        <taxon>Arthropoda</taxon>
        <taxon>Hexapoda</taxon>
        <taxon>Insecta</taxon>
        <taxon>Pterygota</taxon>
        <taxon>Neoptera</taxon>
        <taxon>Paraneoptera</taxon>
        <taxon>Hemiptera</taxon>
        <taxon>Sternorrhyncha</taxon>
        <taxon>Coccoidea</taxon>
        <taxon>Coccidae</taxon>
        <taxon>Parthenolecanium</taxon>
    </lineage>
</organism>
<gene>
    <name evidence="3" type="ORF">V9T40_011626</name>
</gene>